<accession>A0A7M5WJ49</accession>
<dbReference type="EnsemblMetazoa" id="CLYHEMT003472.1">
    <property type="protein sequence ID" value="CLYHEMP003472.1"/>
    <property type="gene ID" value="CLYHEMG003472"/>
</dbReference>
<name>A0A7M5WJ49_9CNID</name>
<evidence type="ECO:0000313" key="2">
    <source>
        <dbReference type="Proteomes" id="UP000594262"/>
    </source>
</evidence>
<organism evidence="1 2">
    <name type="scientific">Clytia hemisphaerica</name>
    <dbReference type="NCBI Taxonomy" id="252671"/>
    <lineage>
        <taxon>Eukaryota</taxon>
        <taxon>Metazoa</taxon>
        <taxon>Cnidaria</taxon>
        <taxon>Hydrozoa</taxon>
        <taxon>Hydroidolina</taxon>
        <taxon>Leptothecata</taxon>
        <taxon>Obeliida</taxon>
        <taxon>Clytiidae</taxon>
        <taxon>Clytia</taxon>
    </lineage>
</organism>
<dbReference type="OrthoDB" id="5968066at2759"/>
<protein>
    <recommendedName>
        <fullName evidence="3">Tesmin/TSO1-like CXC domain-containing protein</fullName>
    </recommendedName>
</protein>
<dbReference type="AlphaFoldDB" id="A0A7M5WJ49"/>
<keyword evidence="2" id="KW-1185">Reference proteome</keyword>
<evidence type="ECO:0008006" key="3">
    <source>
        <dbReference type="Google" id="ProtNLM"/>
    </source>
</evidence>
<sequence>VIRWKELDENVLDPTKWGWQGSDTGLRPIRTIKSVAPPEILKIIKCKCKMSSKNPCGTNLCSCRKNGIPCMPACGNCHGMDCNNKTVRFHNHLSLAGPEIWGVNKASFLILILMVFSG</sequence>
<evidence type="ECO:0000313" key="1">
    <source>
        <dbReference type="EnsemblMetazoa" id="CLYHEMP003472.1"/>
    </source>
</evidence>
<proteinExistence type="predicted"/>
<reference evidence="1" key="1">
    <citation type="submission" date="2021-01" db="UniProtKB">
        <authorList>
            <consortium name="EnsemblMetazoa"/>
        </authorList>
    </citation>
    <scope>IDENTIFICATION</scope>
</reference>
<dbReference type="Proteomes" id="UP000594262">
    <property type="component" value="Unplaced"/>
</dbReference>